<dbReference type="PANTHER" id="PTHR21621">
    <property type="entry name" value="RIBOSOMAL PROTEIN S6 MODIFICATION PROTEIN"/>
    <property type="match status" value="1"/>
</dbReference>
<dbReference type="InterPro" id="IPR036046">
    <property type="entry name" value="Acylphosphatase-like_dom_sf"/>
</dbReference>
<dbReference type="PROSITE" id="PS51160">
    <property type="entry name" value="ACYLPHOSPHATASE_3"/>
    <property type="match status" value="1"/>
</dbReference>
<evidence type="ECO:0000256" key="2">
    <source>
        <dbReference type="ARBA" id="ARBA00032904"/>
    </source>
</evidence>
<sequence>MNNLNVELFPHITEEVVSDITGFKLCSYLVALEGWRRGLTLTWYKDETTLCKLDRLKSSTQGKFFSLSSNNKNHFFFRSRGDKVSNKSVRICQDKEKTKNILHQKDVPIPLGKVFETNDKDIFTYAENIGFPVVVKPLRGSMGKGVHTNIKSIDELDDVLTELKSAYNYSEYIVEKHYPGQEYRIYVVGDKVIGATNRVPANIVGDGKNTVKTLIENKNNDRKKNPYLAPKPIKLDYEVLNSLKNYGYDIEGIPKLGERINLREKSNLSSGGDPIEATDELSEEIKQLAVDALKALPSIPHAGVDVIVDPVSSNRGVVLEVNATAEIGFHLFPLEGKARDVPAAIIDYYFPETIKKEKSNFFFDYNSILEPLKTWSADEVRVSSPPNDEIYGRKYIVTGQVEKVGYMNRIRREALKMKLHGFVKKIGENKMEVTVLCKDESEAEKFLDVCYKGSKKSKVNNVESLILESPKDSPFKLGFEIII</sequence>
<dbReference type="InterPro" id="IPR001792">
    <property type="entry name" value="Acylphosphatase-like_dom"/>
</dbReference>
<protein>
    <recommendedName>
        <fullName evidence="1">Acylphosphatase</fullName>
    </recommendedName>
    <alternativeName>
        <fullName evidence="2">Acylphosphate phosphohydrolase</fullName>
    </alternativeName>
</protein>
<evidence type="ECO:0000256" key="4">
    <source>
        <dbReference type="PROSITE-ProRule" id="PRU00520"/>
    </source>
</evidence>
<evidence type="ECO:0000256" key="5">
    <source>
        <dbReference type="RuleBase" id="RU004168"/>
    </source>
</evidence>
<keyword evidence="3" id="KW-0067">ATP-binding</keyword>
<comment type="caution">
    <text evidence="4">Lacks conserved residue(s) required for the propagation of feature annotation.</text>
</comment>
<evidence type="ECO:0000259" key="6">
    <source>
        <dbReference type="PROSITE" id="PS50975"/>
    </source>
</evidence>
<dbReference type="Proteomes" id="UP001335737">
    <property type="component" value="Unassembled WGS sequence"/>
</dbReference>
<keyword evidence="9" id="KW-1185">Reference proteome</keyword>
<dbReference type="SUPFAM" id="SSF56059">
    <property type="entry name" value="Glutathione synthetase ATP-binding domain-like"/>
    <property type="match status" value="1"/>
</dbReference>
<dbReference type="Pfam" id="PF08443">
    <property type="entry name" value="RimK"/>
    <property type="match status" value="1"/>
</dbReference>
<proteinExistence type="inferred from homology"/>
<dbReference type="Gene3D" id="3.30.70.100">
    <property type="match status" value="1"/>
</dbReference>
<organism evidence="8 9">
    <name type="scientific">Virgibacillus tibetensis</name>
    <dbReference type="NCBI Taxonomy" id="3042313"/>
    <lineage>
        <taxon>Bacteria</taxon>
        <taxon>Bacillati</taxon>
        <taxon>Bacillota</taxon>
        <taxon>Bacilli</taxon>
        <taxon>Bacillales</taxon>
        <taxon>Bacillaceae</taxon>
        <taxon>Virgibacillus</taxon>
    </lineage>
</organism>
<dbReference type="SUPFAM" id="SSF54975">
    <property type="entry name" value="Acylphosphatase/BLUF domain-like"/>
    <property type="match status" value="1"/>
</dbReference>
<evidence type="ECO:0000256" key="3">
    <source>
        <dbReference type="PROSITE-ProRule" id="PRU00409"/>
    </source>
</evidence>
<comment type="caution">
    <text evidence="8">The sequence shown here is derived from an EMBL/GenBank/DDBJ whole genome shotgun (WGS) entry which is preliminary data.</text>
</comment>
<dbReference type="GO" id="GO:0003998">
    <property type="term" value="F:acylphosphatase activity"/>
    <property type="evidence" value="ECO:0007669"/>
    <property type="project" value="UniProtKB-EC"/>
</dbReference>
<dbReference type="RefSeq" id="WP_327609460.1">
    <property type="nucleotide sequence ID" value="NZ_JARZFX010000023.1"/>
</dbReference>
<dbReference type="PROSITE" id="PS50975">
    <property type="entry name" value="ATP_GRASP"/>
    <property type="match status" value="1"/>
</dbReference>
<evidence type="ECO:0000256" key="1">
    <source>
        <dbReference type="ARBA" id="ARBA00015991"/>
    </source>
</evidence>
<dbReference type="InterPro" id="IPR013651">
    <property type="entry name" value="ATP-grasp_RimK-type"/>
</dbReference>
<dbReference type="InterPro" id="IPR011761">
    <property type="entry name" value="ATP-grasp"/>
</dbReference>
<dbReference type="PANTHER" id="PTHR21621:SF0">
    <property type="entry name" value="BETA-CITRYLGLUTAMATE SYNTHASE B-RELATED"/>
    <property type="match status" value="1"/>
</dbReference>
<feature type="domain" description="ATP-grasp" evidence="6">
    <location>
        <begin position="99"/>
        <end position="350"/>
    </location>
</feature>
<dbReference type="Pfam" id="PF00708">
    <property type="entry name" value="Acylphosphatase"/>
    <property type="match status" value="1"/>
</dbReference>
<evidence type="ECO:0000259" key="7">
    <source>
        <dbReference type="PROSITE" id="PS51160"/>
    </source>
</evidence>
<keyword evidence="8" id="KW-0378">Hydrolase</keyword>
<gene>
    <name evidence="8" type="ORF">QGM71_20970</name>
</gene>
<feature type="domain" description="Acylphosphatase-like" evidence="7">
    <location>
        <begin position="392"/>
        <end position="483"/>
    </location>
</feature>
<accession>A0ABU6KMW0</accession>
<evidence type="ECO:0000313" key="9">
    <source>
        <dbReference type="Proteomes" id="UP001335737"/>
    </source>
</evidence>
<dbReference type="Gene3D" id="3.30.470.20">
    <property type="entry name" value="ATP-grasp fold, B domain"/>
    <property type="match status" value="2"/>
</dbReference>
<evidence type="ECO:0000313" key="8">
    <source>
        <dbReference type="EMBL" id="MEC5425927.1"/>
    </source>
</evidence>
<name>A0ABU6KMW0_9BACI</name>
<dbReference type="EMBL" id="JARZFX010000023">
    <property type="protein sequence ID" value="MEC5425927.1"/>
    <property type="molecule type" value="Genomic_DNA"/>
</dbReference>
<keyword evidence="3" id="KW-0547">Nucleotide-binding</keyword>
<comment type="similarity">
    <text evidence="5">Belongs to the acylphosphatase family.</text>
</comment>
<reference evidence="8 9" key="1">
    <citation type="journal article" date="2024" name="Int. J. Syst. Evol. Microbiol.">
        <title>Virgibacillus tibetensis sp. nov., isolated from salt lake on the Tibetan Plateau of China.</title>
        <authorList>
            <person name="Phurbu D."/>
            <person name="Liu Z.-X."/>
            <person name="Wang R."/>
            <person name="Zheng Y.-Y."/>
            <person name="Liu H.-C."/>
            <person name="Zhou Y.-G."/>
            <person name="Yu Y.-J."/>
            <person name="Li A.-H."/>
        </authorList>
    </citation>
    <scope>NUCLEOTIDE SEQUENCE [LARGE SCALE GENOMIC DNA]</scope>
    <source>
        <strain evidence="8 9">C22-A2</strain>
    </source>
</reference>